<dbReference type="EMBL" id="CACRXK020019699">
    <property type="protein sequence ID" value="CAB4033960.1"/>
    <property type="molecule type" value="Genomic_DNA"/>
</dbReference>
<reference evidence="2" key="1">
    <citation type="submission" date="2020-04" db="EMBL/GenBank/DDBJ databases">
        <authorList>
            <person name="Alioto T."/>
            <person name="Alioto T."/>
            <person name="Gomez Garrido J."/>
        </authorList>
    </citation>
    <scope>NUCLEOTIDE SEQUENCE</scope>
    <source>
        <strain evidence="2">A484AB</strain>
    </source>
</reference>
<feature type="region of interest" description="Disordered" evidence="1">
    <location>
        <begin position="1"/>
        <end position="26"/>
    </location>
</feature>
<dbReference type="AlphaFoldDB" id="A0A7D9JQB1"/>
<accession>A0A7D9JQB1</accession>
<proteinExistence type="predicted"/>
<feature type="compositionally biased region" description="Polar residues" evidence="1">
    <location>
        <begin position="1"/>
        <end position="18"/>
    </location>
</feature>
<dbReference type="Proteomes" id="UP001152795">
    <property type="component" value="Unassembled WGS sequence"/>
</dbReference>
<keyword evidence="3" id="KW-1185">Reference proteome</keyword>
<comment type="caution">
    <text evidence="2">The sequence shown here is derived from an EMBL/GenBank/DDBJ whole genome shotgun (WGS) entry which is preliminary data.</text>
</comment>
<gene>
    <name evidence="2" type="ORF">PACLA_8A046111</name>
</gene>
<feature type="non-terminal residue" evidence="2">
    <location>
        <position position="684"/>
    </location>
</feature>
<protein>
    <submittedName>
        <fullName evidence="2">Uncharacterized protein</fullName>
    </submittedName>
</protein>
<organism evidence="2 3">
    <name type="scientific">Paramuricea clavata</name>
    <name type="common">Red gorgonian</name>
    <name type="synonym">Violescent sea-whip</name>
    <dbReference type="NCBI Taxonomy" id="317549"/>
    <lineage>
        <taxon>Eukaryota</taxon>
        <taxon>Metazoa</taxon>
        <taxon>Cnidaria</taxon>
        <taxon>Anthozoa</taxon>
        <taxon>Octocorallia</taxon>
        <taxon>Malacalcyonacea</taxon>
        <taxon>Plexauridae</taxon>
        <taxon>Paramuricea</taxon>
    </lineage>
</organism>
<evidence type="ECO:0000256" key="1">
    <source>
        <dbReference type="SAM" id="MobiDB-lite"/>
    </source>
</evidence>
<dbReference type="PANTHER" id="PTHR33332">
    <property type="entry name" value="REVERSE TRANSCRIPTASE DOMAIN-CONTAINING PROTEIN"/>
    <property type="match status" value="1"/>
</dbReference>
<sequence length="684" mass="78014">KQQLSKEPSRLKQSSGKSNHYIGDKSNIPLTKTTKVLNKKFKTPLKECRSPSIKDTYKDTDLDMRTRLELWLKDKGGGRRMQICCYDASTSAERVAKGPCLCIPLNVILYNIVYCWSVLTTDLNAHRRVYPTRNTPGRADRTETNKGYGGVAIYVREGLPFQIDFDFLPVWKTSTHHRRNSCDGNHSCCLPVNFLTYGSALNKIMEKVVRSQFYKFLNSQDPLSTLSNSADEVLLNMEQGNLCGAVFLDLTKAFDTVDHCILCLNYRQLGFRPVLSNVTVSVPQGSILDPRLLEDKLNEDFLRVAHWLRENKFTLNLDKTKSMIIGSNRQLGNVSSLSLSIFDTDINTVSSFKYLGVMLSTNFTWTDHIEYISSKINKNLGLLRRIKHLLPHRARLLFYNSLVLPIFDYVDLVWGDKDNPVLLGELQEFQSLHSYLEIHSHNTRNKDTIRLPKIKRNWGKQRTNYQPIKDCNDLDTCLEHRPLRKSLLKNNRNASRSSDPPSCSTPNKSIALRSKHSINGSVLSRYSTNNFIADNADSARRTPHTDTETIVCRSALECPHRIVIALADMVTIAYLKEERANYEDYGYFTAMNTTKKKLLTGQKRIVCKSFSSGYSWINSSANAGNLDAIVLRVAEKNWFKSKFRSYSRFHLYSQLCGSNADKTLASLIVSCRELEFRSVSLLKI</sequence>
<evidence type="ECO:0000313" key="3">
    <source>
        <dbReference type="Proteomes" id="UP001152795"/>
    </source>
</evidence>
<feature type="compositionally biased region" description="Polar residues" evidence="1">
    <location>
        <begin position="489"/>
        <end position="508"/>
    </location>
</feature>
<feature type="region of interest" description="Disordered" evidence="1">
    <location>
        <begin position="489"/>
        <end position="509"/>
    </location>
</feature>
<name>A0A7D9JQB1_PARCT</name>
<feature type="non-terminal residue" evidence="2">
    <location>
        <position position="1"/>
    </location>
</feature>
<evidence type="ECO:0000313" key="2">
    <source>
        <dbReference type="EMBL" id="CAB4033960.1"/>
    </source>
</evidence>